<dbReference type="InterPro" id="IPR001387">
    <property type="entry name" value="Cro/C1-type_HTH"/>
</dbReference>
<evidence type="ECO:0000313" key="2">
    <source>
        <dbReference type="EMBL" id="GAA1525545.1"/>
    </source>
</evidence>
<dbReference type="SUPFAM" id="SSF47413">
    <property type="entry name" value="lambda repressor-like DNA-binding domains"/>
    <property type="match status" value="1"/>
</dbReference>
<protein>
    <recommendedName>
        <fullName evidence="1">HTH cro/C1-type domain-containing protein</fullName>
    </recommendedName>
</protein>
<accession>A0ABN2ARL2</accession>
<dbReference type="CDD" id="cd00093">
    <property type="entry name" value="HTH_XRE"/>
    <property type="match status" value="1"/>
</dbReference>
<dbReference type="EMBL" id="BAAAOR010000024">
    <property type="protein sequence ID" value="GAA1525545.1"/>
    <property type="molecule type" value="Genomic_DNA"/>
</dbReference>
<evidence type="ECO:0000313" key="3">
    <source>
        <dbReference type="Proteomes" id="UP001500842"/>
    </source>
</evidence>
<comment type="caution">
    <text evidence="2">The sequence shown here is derived from an EMBL/GenBank/DDBJ whole genome shotgun (WGS) entry which is preliminary data.</text>
</comment>
<keyword evidence="3" id="KW-1185">Reference proteome</keyword>
<gene>
    <name evidence="2" type="ORF">GCM10009788_31480</name>
</gene>
<dbReference type="PROSITE" id="PS50943">
    <property type="entry name" value="HTH_CROC1"/>
    <property type="match status" value="1"/>
</dbReference>
<name>A0ABN2ARL2_9ACTN</name>
<evidence type="ECO:0000259" key="1">
    <source>
        <dbReference type="PROSITE" id="PS50943"/>
    </source>
</evidence>
<dbReference type="Pfam" id="PF01381">
    <property type="entry name" value="HTH_3"/>
    <property type="match status" value="1"/>
</dbReference>
<dbReference type="RefSeq" id="WP_219996253.1">
    <property type="nucleotide sequence ID" value="NZ_BAAAOR010000024.1"/>
</dbReference>
<proteinExistence type="predicted"/>
<dbReference type="Proteomes" id="UP001500842">
    <property type="component" value="Unassembled WGS sequence"/>
</dbReference>
<dbReference type="InterPro" id="IPR010982">
    <property type="entry name" value="Lambda_DNA-bd_dom_sf"/>
</dbReference>
<reference evidence="2 3" key="1">
    <citation type="journal article" date="2019" name="Int. J. Syst. Evol. Microbiol.">
        <title>The Global Catalogue of Microorganisms (GCM) 10K type strain sequencing project: providing services to taxonomists for standard genome sequencing and annotation.</title>
        <authorList>
            <consortium name="The Broad Institute Genomics Platform"/>
            <consortium name="The Broad Institute Genome Sequencing Center for Infectious Disease"/>
            <person name="Wu L."/>
            <person name="Ma J."/>
        </authorList>
    </citation>
    <scope>NUCLEOTIDE SEQUENCE [LARGE SCALE GENOMIC DNA]</scope>
    <source>
        <strain evidence="2 3">JCM 14942</strain>
    </source>
</reference>
<sequence>MRGIIASFERRVQVDEAVQELWYRVSAGLDVRDGSRAVIGRSVLANALALIHFPEVGDVDDLARLVQEHGGRQVAQTQEDVLAPVDDPERTLTTRLVRVLGGYAWGGGARPGTPLAPDGRADLQQVAGEAVARLLLVGAADPEPPAVDGEQALLAVFRDGHVPVWRALVGGIAADPWNGTTDRSLGLLDPAERPLEIASIRAVADVCRRDAEEAERQAVAAHIRSVIEQAGLTQRGFAALVGTSPSRLSTYATGAVTPSAAMLLRINRVARRLRERRDADGSPPDVL</sequence>
<dbReference type="Gene3D" id="1.10.260.40">
    <property type="entry name" value="lambda repressor-like DNA-binding domains"/>
    <property type="match status" value="1"/>
</dbReference>
<organism evidence="2 3">
    <name type="scientific">Nocardioides humi</name>
    <dbReference type="NCBI Taxonomy" id="449461"/>
    <lineage>
        <taxon>Bacteria</taxon>
        <taxon>Bacillati</taxon>
        <taxon>Actinomycetota</taxon>
        <taxon>Actinomycetes</taxon>
        <taxon>Propionibacteriales</taxon>
        <taxon>Nocardioidaceae</taxon>
        <taxon>Nocardioides</taxon>
    </lineage>
</organism>
<feature type="domain" description="HTH cro/C1-type" evidence="1">
    <location>
        <begin position="223"/>
        <end position="266"/>
    </location>
</feature>